<comment type="caution">
    <text evidence="1">The sequence shown here is derived from an EMBL/GenBank/DDBJ whole genome shotgun (WGS) entry which is preliminary data.</text>
</comment>
<proteinExistence type="predicted"/>
<sequence>MNISHRGLHKKKWQGYVKQKLTPAATRAAEKVTSECATSVRQLYKELDIQNANNIVVSFDGSWMTRGHSSHIGVGAVIELFTGLVLDYVVLSNFCAGCERGHRAAESTRKHASTERVQQALKRHYNAKLQSDYIPGGF</sequence>
<evidence type="ECO:0000313" key="2">
    <source>
        <dbReference type="Proteomes" id="UP000821865"/>
    </source>
</evidence>
<reference evidence="1" key="1">
    <citation type="submission" date="2020-05" db="EMBL/GenBank/DDBJ databases">
        <title>Large-scale comparative analyses of tick genomes elucidate their genetic diversity and vector capacities.</title>
        <authorList>
            <person name="Jia N."/>
            <person name="Wang J."/>
            <person name="Shi W."/>
            <person name="Du L."/>
            <person name="Sun Y."/>
            <person name="Zhan W."/>
            <person name="Jiang J."/>
            <person name="Wang Q."/>
            <person name="Zhang B."/>
            <person name="Ji P."/>
            <person name="Sakyi L.B."/>
            <person name="Cui X."/>
            <person name="Yuan T."/>
            <person name="Jiang B."/>
            <person name="Yang W."/>
            <person name="Lam T.T.-Y."/>
            <person name="Chang Q."/>
            <person name="Ding S."/>
            <person name="Wang X."/>
            <person name="Zhu J."/>
            <person name="Ruan X."/>
            <person name="Zhao L."/>
            <person name="Wei J."/>
            <person name="Que T."/>
            <person name="Du C."/>
            <person name="Cheng J."/>
            <person name="Dai P."/>
            <person name="Han X."/>
            <person name="Huang E."/>
            <person name="Gao Y."/>
            <person name="Liu J."/>
            <person name="Shao H."/>
            <person name="Ye R."/>
            <person name="Li L."/>
            <person name="Wei W."/>
            <person name="Wang X."/>
            <person name="Wang C."/>
            <person name="Yang T."/>
            <person name="Huo Q."/>
            <person name="Li W."/>
            <person name="Guo W."/>
            <person name="Chen H."/>
            <person name="Zhou L."/>
            <person name="Ni X."/>
            <person name="Tian J."/>
            <person name="Zhou Y."/>
            <person name="Sheng Y."/>
            <person name="Liu T."/>
            <person name="Pan Y."/>
            <person name="Xia L."/>
            <person name="Li J."/>
            <person name="Zhao F."/>
            <person name="Cao W."/>
        </authorList>
    </citation>
    <scope>NUCLEOTIDE SEQUENCE</scope>
    <source>
        <strain evidence="1">Dsil-2018</strain>
    </source>
</reference>
<evidence type="ECO:0000313" key="1">
    <source>
        <dbReference type="EMBL" id="KAH7964742.1"/>
    </source>
</evidence>
<keyword evidence="2" id="KW-1185">Reference proteome</keyword>
<dbReference type="EMBL" id="CM023471">
    <property type="protein sequence ID" value="KAH7964742.1"/>
    <property type="molecule type" value="Genomic_DNA"/>
</dbReference>
<organism evidence="1 2">
    <name type="scientific">Dermacentor silvarum</name>
    <name type="common">Tick</name>
    <dbReference type="NCBI Taxonomy" id="543639"/>
    <lineage>
        <taxon>Eukaryota</taxon>
        <taxon>Metazoa</taxon>
        <taxon>Ecdysozoa</taxon>
        <taxon>Arthropoda</taxon>
        <taxon>Chelicerata</taxon>
        <taxon>Arachnida</taxon>
        <taxon>Acari</taxon>
        <taxon>Parasitiformes</taxon>
        <taxon>Ixodida</taxon>
        <taxon>Ixodoidea</taxon>
        <taxon>Ixodidae</taxon>
        <taxon>Rhipicephalinae</taxon>
        <taxon>Dermacentor</taxon>
    </lineage>
</organism>
<dbReference type="Proteomes" id="UP000821865">
    <property type="component" value="Chromosome 2"/>
</dbReference>
<gene>
    <name evidence="1" type="ORF">HPB49_001089</name>
</gene>
<protein>
    <submittedName>
        <fullName evidence="1">Uncharacterized protein</fullName>
    </submittedName>
</protein>
<accession>A0ACB8D9B9</accession>
<name>A0ACB8D9B9_DERSI</name>